<dbReference type="PANTHER" id="PTHR46586:SF3">
    <property type="entry name" value="ANKYRIN REPEAT-CONTAINING PROTEIN"/>
    <property type="match status" value="1"/>
</dbReference>
<evidence type="ECO:0000313" key="3">
    <source>
        <dbReference type="Proteomes" id="UP000204584"/>
    </source>
</evidence>
<dbReference type="Proteomes" id="UP000204584">
    <property type="component" value="Segment"/>
</dbReference>
<reference evidence="2 3" key="1">
    <citation type="journal article" date="2013" name="Science">
        <title>Pandoraviruses: amoeba viruses with genomes up to 2.5 Mb reaching that of parasitic eukaryotes.</title>
        <authorList>
            <person name="Philippe N."/>
            <person name="Legendre M."/>
            <person name="Doutre G."/>
            <person name="Coute Y."/>
            <person name="Poirot O."/>
            <person name="Lescot M."/>
            <person name="Arslan D."/>
            <person name="Seltzer V."/>
            <person name="Bertaux L."/>
            <person name="Bruley C."/>
            <person name="Garin J."/>
            <person name="Claverie J.M."/>
            <person name="Abergel C."/>
        </authorList>
    </citation>
    <scope>NUCLEOTIDE SEQUENCE [LARGE SCALE GENOMIC DNA]</scope>
</reference>
<keyword evidence="3" id="KW-1185">Reference proteome</keyword>
<dbReference type="RefSeq" id="YP_008437407.1">
    <property type="nucleotide sequence ID" value="NC_022098.1"/>
</dbReference>
<protein>
    <submittedName>
        <fullName evidence="2">F-box domain containing protein</fullName>
    </submittedName>
</protein>
<dbReference type="Gene3D" id="1.25.40.20">
    <property type="entry name" value="Ankyrin repeat-containing domain"/>
    <property type="match status" value="1"/>
</dbReference>
<sequence length="622" mass="70104">MDLLPNELIEATLQLLEPADLDTCSRVSWSWRHTSRRLLGFEWPEPVDCLGGRIDGMPRMQTFLSRAAYKNRGDIIGWARAKGYPWDDEVCPAAAYGGHAALLRDLHGGTRCSRYLRGSTHCPCSLDDCLVAAAAGGHLDLVKSLMADIEGDKTRPTEADNRRLQWWERLPVRDFSEACRRALVAAVAAGHVDVAHTLKRRACYWNDHVRDVLSIHIMQNRMTTLSLPCNDTAALIAAERGDLFFVSRLWSGLDRQHRRATLLIAALHKHVDLVRWIQSTEARSYDDAKARLIDLIISLDSNSDATDKTPDAPTASLALDALPSWSRDLAVAAAYAGHLGVLAWLKGHGVRIRRICTLAAAYNGHTHVLAWARDQGVRFSGLVTSVAAARGHRECAKFCERECGVPLLWEYNKPTWHRPWYEPFGCFAFGRRRHVAEMASAYGCAASAVRLAQRCAETLTPRVFKSIWLAGDRRVILALAGQVQWLWLDLTEAAATKCQIDVLYALGMGKDSVDHWCAQRIFLAPTRSRYGWRNVFAWLADRGYRCDDCNMYNMISRYSGPYAEEAFVWAVDRWCPWPRTNRYMLRNIRSGSRVTEWVLMSDEDPLVVRDRAAAAARSPSRK</sequence>
<dbReference type="PANTHER" id="PTHR46586">
    <property type="entry name" value="ANKYRIN REPEAT-CONTAINING PROTEIN"/>
    <property type="match status" value="1"/>
</dbReference>
<name>S4VXZ6_9VIRU</name>
<dbReference type="InterPro" id="IPR036770">
    <property type="entry name" value="Ankyrin_rpt-contain_sf"/>
</dbReference>
<dbReference type="Pfam" id="PF00646">
    <property type="entry name" value="F-box"/>
    <property type="match status" value="1"/>
</dbReference>
<dbReference type="SUPFAM" id="SSF48403">
    <property type="entry name" value="Ankyrin repeat"/>
    <property type="match status" value="1"/>
</dbReference>
<dbReference type="InterPro" id="IPR001810">
    <property type="entry name" value="F-box_dom"/>
</dbReference>
<dbReference type="Gene3D" id="1.20.1280.50">
    <property type="match status" value="1"/>
</dbReference>
<dbReference type="InterPro" id="IPR052050">
    <property type="entry name" value="SecEffector_AnkRepeat"/>
</dbReference>
<evidence type="ECO:0000313" key="2">
    <source>
        <dbReference type="EMBL" id="AGO84336.1"/>
    </source>
</evidence>
<dbReference type="SUPFAM" id="SSF81383">
    <property type="entry name" value="F-box domain"/>
    <property type="match status" value="1"/>
</dbReference>
<dbReference type="KEGG" id="vg:16606123"/>
<organism evidence="2 3">
    <name type="scientific">Pandoravirus salinus</name>
    <dbReference type="NCBI Taxonomy" id="1349410"/>
    <lineage>
        <taxon>Viruses</taxon>
        <taxon>Pandoravirus</taxon>
    </lineage>
</organism>
<evidence type="ECO:0000259" key="1">
    <source>
        <dbReference type="Pfam" id="PF00646"/>
    </source>
</evidence>
<dbReference type="GeneID" id="16606123"/>
<gene>
    <name evidence="2" type="ORF">psal_cds_516</name>
</gene>
<dbReference type="InterPro" id="IPR036047">
    <property type="entry name" value="F-box-like_dom_sf"/>
</dbReference>
<dbReference type="EMBL" id="KC977571">
    <property type="protein sequence ID" value="AGO84336.1"/>
    <property type="molecule type" value="Genomic_DNA"/>
</dbReference>
<accession>S4VXZ6</accession>
<proteinExistence type="predicted"/>
<feature type="domain" description="F-box" evidence="1">
    <location>
        <begin position="3"/>
        <end position="37"/>
    </location>
</feature>